<dbReference type="RefSeq" id="WP_097125504.1">
    <property type="nucleotide sequence ID" value="NZ_OCNH01000001.1"/>
</dbReference>
<protein>
    <recommendedName>
        <fullName evidence="4">Outer membrane protein transport protein (OMPP1/FadL/TodX)</fullName>
    </recommendedName>
</protein>
<evidence type="ECO:0000313" key="3">
    <source>
        <dbReference type="Proteomes" id="UP000219452"/>
    </source>
</evidence>
<evidence type="ECO:0008006" key="4">
    <source>
        <dbReference type="Google" id="ProtNLM"/>
    </source>
</evidence>
<evidence type="ECO:0000256" key="1">
    <source>
        <dbReference type="SAM" id="SignalP"/>
    </source>
</evidence>
<dbReference type="EMBL" id="OCNH01000001">
    <property type="protein sequence ID" value="SOD81786.1"/>
    <property type="molecule type" value="Genomic_DNA"/>
</dbReference>
<dbReference type="Gene3D" id="2.40.160.60">
    <property type="entry name" value="Outer membrane protein transport protein (OMPP1/FadL/TodX)"/>
    <property type="match status" value="1"/>
</dbReference>
<feature type="signal peptide" evidence="1">
    <location>
        <begin position="1"/>
        <end position="20"/>
    </location>
</feature>
<gene>
    <name evidence="2" type="ORF">SAMN06269250_1913</name>
</gene>
<organism evidence="2 3">
    <name type="scientific">Spirosoma fluviale</name>
    <dbReference type="NCBI Taxonomy" id="1597977"/>
    <lineage>
        <taxon>Bacteria</taxon>
        <taxon>Pseudomonadati</taxon>
        <taxon>Bacteroidota</taxon>
        <taxon>Cytophagia</taxon>
        <taxon>Cytophagales</taxon>
        <taxon>Cytophagaceae</taxon>
        <taxon>Spirosoma</taxon>
    </lineage>
</organism>
<keyword evidence="3" id="KW-1185">Reference proteome</keyword>
<proteinExistence type="predicted"/>
<dbReference type="Proteomes" id="UP000219452">
    <property type="component" value="Unassembled WGS sequence"/>
</dbReference>
<evidence type="ECO:0000313" key="2">
    <source>
        <dbReference type="EMBL" id="SOD81786.1"/>
    </source>
</evidence>
<dbReference type="AlphaFoldDB" id="A0A286FFB5"/>
<keyword evidence="1" id="KW-0732">Signal</keyword>
<sequence>MNKPFYFSIALALSSSLAFGQGAAFDYADDAFRFSDFTQSGTARFRALGGNHAALGGDASNLFGNVAGLAFYNRSELSISPNFTSVSNQNTFLGQQTTSTGSKANVGQFGLVLAGRSTGSSRWRRTAFGISYSQSANFFNYTDASGLNNNPNSSIAQTYVNAANSAQYSEAELSDSFLPESRSADFREAAAYGLFLINPTEYSPTSAGPPYTRFDATRQKDQRATLSRSGTHSQWSIAYAGNLDDKLYIGGSVALTHLRYASEYVFLETPVNGAYFNNYGQINNFSVKGNGINATLGLIYKLSPQLQVGANLITPTFSSANEVFAQTLTADAKNPNPANFTLRTNSVDVIDPANNFEYSLQTPLRASGGATYFLGNNKIGFITASAEYVGYQGMRVRTSAFSNQQDNTDFKNDVKRFVQDTYQNVVNVRAGAEIRAGLLRIRGGVAYLPSAYKIDLDRVAKTDRDKILLSAGLGVRNERFFADLAGSYLTYKSGFTAFELPNAVDTPSLSSNNRSTNVMLTVGVFF</sequence>
<feature type="chain" id="PRO_5012402864" description="Outer membrane protein transport protein (OMPP1/FadL/TodX)" evidence="1">
    <location>
        <begin position="21"/>
        <end position="526"/>
    </location>
</feature>
<dbReference type="SUPFAM" id="SSF56935">
    <property type="entry name" value="Porins"/>
    <property type="match status" value="1"/>
</dbReference>
<accession>A0A286FFB5</accession>
<name>A0A286FFB5_9BACT</name>
<reference evidence="3" key="1">
    <citation type="submission" date="2017-09" db="EMBL/GenBank/DDBJ databases">
        <authorList>
            <person name="Varghese N."/>
            <person name="Submissions S."/>
        </authorList>
    </citation>
    <scope>NUCLEOTIDE SEQUENCE [LARGE SCALE GENOMIC DNA]</scope>
    <source>
        <strain evidence="3">DSM 29961</strain>
    </source>
</reference>
<dbReference type="OrthoDB" id="9765571at2"/>